<organism evidence="3 4">
    <name type="scientific">Alkalisalibacterium limincola</name>
    <dbReference type="NCBI Taxonomy" id="2699169"/>
    <lineage>
        <taxon>Bacteria</taxon>
        <taxon>Pseudomonadati</taxon>
        <taxon>Pseudomonadota</taxon>
        <taxon>Gammaproteobacteria</taxon>
        <taxon>Lysobacterales</taxon>
        <taxon>Lysobacteraceae</taxon>
        <taxon>Alkalisalibacterium</taxon>
    </lineage>
</organism>
<evidence type="ECO:0000313" key="3">
    <source>
        <dbReference type="EMBL" id="TXK64521.1"/>
    </source>
</evidence>
<dbReference type="Pfam" id="PF14534">
    <property type="entry name" value="DUF4440"/>
    <property type="match status" value="1"/>
</dbReference>
<dbReference type="OrthoDB" id="5383110at2"/>
<evidence type="ECO:0000313" key="4">
    <source>
        <dbReference type="Proteomes" id="UP000321248"/>
    </source>
</evidence>
<evidence type="ECO:0000256" key="1">
    <source>
        <dbReference type="SAM" id="SignalP"/>
    </source>
</evidence>
<reference evidence="3 4" key="1">
    <citation type="submission" date="2019-08" db="EMBL/GenBank/DDBJ databases">
        <authorList>
            <person name="Karlyshev A.V."/>
        </authorList>
    </citation>
    <scope>NUCLEOTIDE SEQUENCE [LARGE SCALE GENOMIC DNA]</scope>
    <source>
        <strain evidence="3 4">Alg18-2.2</strain>
    </source>
</reference>
<keyword evidence="4" id="KW-1185">Reference proteome</keyword>
<evidence type="ECO:0000259" key="2">
    <source>
        <dbReference type="Pfam" id="PF14534"/>
    </source>
</evidence>
<proteinExistence type="predicted"/>
<protein>
    <submittedName>
        <fullName evidence="3">Nuclear transport factor 2 family protein</fullName>
    </submittedName>
</protein>
<feature type="chain" id="PRO_5022832578" evidence="1">
    <location>
        <begin position="21"/>
        <end position="166"/>
    </location>
</feature>
<gene>
    <name evidence="3" type="ORF">FU658_06495</name>
</gene>
<comment type="caution">
    <text evidence="3">The sequence shown here is derived from an EMBL/GenBank/DDBJ whole genome shotgun (WGS) entry which is preliminary data.</text>
</comment>
<accession>A0A5C8KUD5</accession>
<feature type="domain" description="DUF4440" evidence="2">
    <location>
        <begin position="45"/>
        <end position="148"/>
    </location>
</feature>
<keyword evidence="1" id="KW-0732">Signal</keyword>
<dbReference type="Proteomes" id="UP000321248">
    <property type="component" value="Unassembled WGS sequence"/>
</dbReference>
<dbReference type="Gene3D" id="3.10.450.50">
    <property type="match status" value="1"/>
</dbReference>
<dbReference type="AlphaFoldDB" id="A0A5C8KUD5"/>
<dbReference type="EMBL" id="VRTS01000003">
    <property type="protein sequence ID" value="TXK64521.1"/>
    <property type="molecule type" value="Genomic_DNA"/>
</dbReference>
<feature type="signal peptide" evidence="1">
    <location>
        <begin position="1"/>
        <end position="20"/>
    </location>
</feature>
<name>A0A5C8KUD5_9GAMM</name>
<dbReference type="SUPFAM" id="SSF54427">
    <property type="entry name" value="NTF2-like"/>
    <property type="match status" value="1"/>
</dbReference>
<dbReference type="InterPro" id="IPR032710">
    <property type="entry name" value="NTF2-like_dom_sf"/>
</dbReference>
<dbReference type="InterPro" id="IPR027843">
    <property type="entry name" value="DUF4440"/>
</dbReference>
<sequence>MRMKIGEWPFTLLLSATVFASTVSVMTFEEDGDATRDTDRETLLRLDAELAHSQIVDRDPTFVSRVALDNFRVLTPGGMFENKDQVIAGLQAWDARVVTLSGTEVLFHGDVAIVMGRMDIDGTLRPVGRWGPLKYMSTWVKEEGDWRLLSRSLTPCIDKLIEVGRC</sequence>